<dbReference type="AlphaFoldDB" id="A0A1C3WJK5"/>
<protein>
    <submittedName>
        <fullName evidence="1">Uncharacterized protein</fullName>
    </submittedName>
</protein>
<reference evidence="2" key="1">
    <citation type="submission" date="2016-08" db="EMBL/GenBank/DDBJ databases">
        <authorList>
            <person name="Varghese N."/>
            <person name="Submissions Spin"/>
        </authorList>
    </citation>
    <scope>NUCLEOTIDE SEQUENCE [LARGE SCALE GENOMIC DNA]</scope>
    <source>
        <strain evidence="2">ERR11</strain>
    </source>
</reference>
<proteinExistence type="predicted"/>
<accession>A0A1C3WJK5</accession>
<evidence type="ECO:0000313" key="2">
    <source>
        <dbReference type="Proteomes" id="UP000199184"/>
    </source>
</evidence>
<dbReference type="Proteomes" id="UP000199184">
    <property type="component" value="Unassembled WGS sequence"/>
</dbReference>
<dbReference type="EMBL" id="FMAI01000008">
    <property type="protein sequence ID" value="SCB40252.1"/>
    <property type="molecule type" value="Genomic_DNA"/>
</dbReference>
<keyword evidence="2" id="KW-1185">Reference proteome</keyword>
<name>A0A1C3WJK5_9BRAD</name>
<evidence type="ECO:0000313" key="1">
    <source>
        <dbReference type="EMBL" id="SCB40252.1"/>
    </source>
</evidence>
<organism evidence="1 2">
    <name type="scientific">Bradyrhizobium shewense</name>
    <dbReference type="NCBI Taxonomy" id="1761772"/>
    <lineage>
        <taxon>Bacteria</taxon>
        <taxon>Pseudomonadati</taxon>
        <taxon>Pseudomonadota</taxon>
        <taxon>Alphaproteobacteria</taxon>
        <taxon>Hyphomicrobiales</taxon>
        <taxon>Nitrobacteraceae</taxon>
        <taxon>Bradyrhizobium</taxon>
    </lineage>
</organism>
<sequence length="70" mass="7160">MRLVANSGGAAPNLVRSDCGQAASLRTLAHEAKGLGAVVPDFCPKAPHLSTFGNAAKPLSAFHPHDRGKA</sequence>
<gene>
    <name evidence="1" type="ORF">GA0061098_1008104</name>
</gene>